<comment type="similarity">
    <text evidence="1 6">Belongs to the bacterial solute-binding protein 1 family.</text>
</comment>
<dbReference type="PANTHER" id="PTHR30061">
    <property type="entry name" value="MALTOSE-BINDING PERIPLASMIC PROTEIN"/>
    <property type="match status" value="1"/>
</dbReference>
<reference evidence="9" key="1">
    <citation type="submission" date="2016-09" db="EMBL/GenBank/DDBJ databases">
        <authorList>
            <person name="Varghese N."/>
            <person name="Submissions S."/>
        </authorList>
    </citation>
    <scope>NUCLEOTIDE SEQUENCE [LARGE SCALE GENOMIC DNA]</scope>
    <source>
        <strain evidence="9">S5</strain>
    </source>
</reference>
<dbReference type="GO" id="GO:0015144">
    <property type="term" value="F:carbohydrate transmembrane transporter activity"/>
    <property type="evidence" value="ECO:0007669"/>
    <property type="project" value="InterPro"/>
</dbReference>
<evidence type="ECO:0000313" key="9">
    <source>
        <dbReference type="Proteomes" id="UP000242949"/>
    </source>
</evidence>
<dbReference type="AlphaFoldDB" id="A0A1G6KH18"/>
<organism evidence="8 9">
    <name type="scientific">Pelagirhabdus alkalitolerans</name>
    <dbReference type="NCBI Taxonomy" id="1612202"/>
    <lineage>
        <taxon>Bacteria</taxon>
        <taxon>Bacillati</taxon>
        <taxon>Bacillota</taxon>
        <taxon>Bacilli</taxon>
        <taxon>Bacillales</taxon>
        <taxon>Bacillaceae</taxon>
        <taxon>Pelagirhabdus</taxon>
    </lineage>
</organism>
<keyword evidence="6" id="KW-1003">Cell membrane</keyword>
<keyword evidence="6" id="KW-0472">Membrane</keyword>
<dbReference type="PROSITE" id="PS01037">
    <property type="entry name" value="SBP_BACTERIAL_1"/>
    <property type="match status" value="1"/>
</dbReference>
<dbReference type="GO" id="GO:0055052">
    <property type="term" value="C:ATP-binding cassette (ABC) transporter complex, substrate-binding subunit-containing"/>
    <property type="evidence" value="ECO:0007669"/>
    <property type="project" value="TreeGrafter"/>
</dbReference>
<feature type="signal peptide" evidence="6">
    <location>
        <begin position="1"/>
        <end position="25"/>
    </location>
</feature>
<dbReference type="InterPro" id="IPR006061">
    <property type="entry name" value="SBP_1_CS"/>
</dbReference>
<feature type="compositionally biased region" description="Acidic residues" evidence="7">
    <location>
        <begin position="27"/>
        <end position="50"/>
    </location>
</feature>
<keyword evidence="3 6" id="KW-0762">Sugar transport</keyword>
<accession>A0A1G6KH18</accession>
<evidence type="ECO:0000256" key="4">
    <source>
        <dbReference type="ARBA" id="ARBA00022729"/>
    </source>
</evidence>
<dbReference type="Pfam" id="PF13416">
    <property type="entry name" value="SBP_bac_8"/>
    <property type="match status" value="1"/>
</dbReference>
<dbReference type="Gene3D" id="3.40.190.10">
    <property type="entry name" value="Periplasmic binding protein-like II"/>
    <property type="match status" value="2"/>
</dbReference>
<protein>
    <recommendedName>
        <fullName evidence="5 6">Maltodextrin-binding protein</fullName>
    </recommendedName>
</protein>
<dbReference type="STRING" id="1612202.SAMN05421734_10679"/>
<dbReference type="InterPro" id="IPR006059">
    <property type="entry name" value="SBP"/>
</dbReference>
<dbReference type="Proteomes" id="UP000242949">
    <property type="component" value="Unassembled WGS sequence"/>
</dbReference>
<name>A0A1G6KH18_9BACI</name>
<evidence type="ECO:0000256" key="7">
    <source>
        <dbReference type="SAM" id="MobiDB-lite"/>
    </source>
</evidence>
<dbReference type="EMBL" id="FMYI01000006">
    <property type="protein sequence ID" value="SDC29865.1"/>
    <property type="molecule type" value="Genomic_DNA"/>
</dbReference>
<comment type="subcellular location">
    <subcellularLocation>
        <location evidence="6">Cell membrane</location>
        <topology evidence="6">Lipid-anchor</topology>
    </subcellularLocation>
</comment>
<keyword evidence="6" id="KW-0449">Lipoprotein</keyword>
<feature type="chain" id="PRO_5039750750" description="Maltodextrin-binding protein" evidence="6">
    <location>
        <begin position="26"/>
        <end position="430"/>
    </location>
</feature>
<keyword evidence="9" id="KW-1185">Reference proteome</keyword>
<gene>
    <name evidence="8" type="ORF">SAMN05421734_10679</name>
</gene>
<dbReference type="PROSITE" id="PS51257">
    <property type="entry name" value="PROKAR_LIPOPROTEIN"/>
    <property type="match status" value="1"/>
</dbReference>
<dbReference type="GO" id="GO:0042956">
    <property type="term" value="P:maltodextrin transmembrane transport"/>
    <property type="evidence" value="ECO:0007669"/>
    <property type="project" value="TreeGrafter"/>
</dbReference>
<sequence>MFKGKSFWFTAVLMLVMSMFLVACGGDDTEEADTPEETGEETTEEENGDDTPEKPEELTIWVNDEEQQLDAHEEMVERFEDEYGISVSITPYSMLDQLDGMELDAPAGQGPDLFFQPHDRMGDIDLLGVAAELDLTEDQEERLAGYNEEAVESFSYDGIQYGIPAVVETYGLFYNQQHVDEAPETLDDLMDIAYDITDDENYGFLMNALDLYFVYPFLASEGGYIFGQDADGVYDPSDIGLNTPEAVAGAETIQTWFEDDLIPTGIEQDIIDGLFADGQVAMAINGPWAIPDYRDALGDDLGVAPLPTNNGEHLSSFAGNKGWLVNYYTEDQYWATELALFLTNAENSELYYETAGELPAHLDVEIDDEFMEPIFEQTEHAYPMPNIPEMSQVWEPIGDALEFISSGEDVQEVLDEAVEEIEAEISIMGQ</sequence>
<dbReference type="RefSeq" id="WP_090795906.1">
    <property type="nucleotide sequence ID" value="NZ_FMYI01000006.1"/>
</dbReference>
<evidence type="ECO:0000256" key="5">
    <source>
        <dbReference type="ARBA" id="ARBA00030303"/>
    </source>
</evidence>
<evidence type="ECO:0000313" key="8">
    <source>
        <dbReference type="EMBL" id="SDC29865.1"/>
    </source>
</evidence>
<dbReference type="OrthoDB" id="9766758at2"/>
<dbReference type="PRINTS" id="PR00181">
    <property type="entry name" value="MALTOSEBP"/>
</dbReference>
<dbReference type="GO" id="GO:0015768">
    <property type="term" value="P:maltose transport"/>
    <property type="evidence" value="ECO:0007669"/>
    <property type="project" value="TreeGrafter"/>
</dbReference>
<proteinExistence type="inferred from homology"/>
<keyword evidence="4 6" id="KW-0732">Signal</keyword>
<feature type="region of interest" description="Disordered" evidence="7">
    <location>
        <begin position="27"/>
        <end position="55"/>
    </location>
</feature>
<evidence type="ECO:0000256" key="6">
    <source>
        <dbReference type="RuleBase" id="RU365005"/>
    </source>
</evidence>
<keyword evidence="2 6" id="KW-0813">Transport</keyword>
<evidence type="ECO:0000256" key="1">
    <source>
        <dbReference type="ARBA" id="ARBA00008520"/>
    </source>
</evidence>
<dbReference type="SUPFAM" id="SSF53850">
    <property type="entry name" value="Periplasmic binding protein-like II"/>
    <property type="match status" value="1"/>
</dbReference>
<dbReference type="PANTHER" id="PTHR30061:SF50">
    <property type="entry name" value="MALTOSE_MALTODEXTRIN-BINDING PERIPLASMIC PROTEIN"/>
    <property type="match status" value="1"/>
</dbReference>
<evidence type="ECO:0000256" key="3">
    <source>
        <dbReference type="ARBA" id="ARBA00022597"/>
    </source>
</evidence>
<evidence type="ECO:0000256" key="2">
    <source>
        <dbReference type="ARBA" id="ARBA00022448"/>
    </source>
</evidence>
<dbReference type="InterPro" id="IPR006060">
    <property type="entry name" value="Maltose/Cyclodextrin-bd"/>
</dbReference>
<dbReference type="GO" id="GO:1901982">
    <property type="term" value="F:maltose binding"/>
    <property type="evidence" value="ECO:0007669"/>
    <property type="project" value="TreeGrafter"/>
</dbReference>